<dbReference type="InterPro" id="IPR049625">
    <property type="entry name" value="Glyco_transf_61_cat"/>
</dbReference>
<dbReference type="AlphaFoldDB" id="A0A437MCS9"/>
<evidence type="ECO:0000259" key="1">
    <source>
        <dbReference type="Pfam" id="PF04577"/>
    </source>
</evidence>
<evidence type="ECO:0000313" key="3">
    <source>
        <dbReference type="Proteomes" id="UP000282957"/>
    </source>
</evidence>
<sequence>MPHDMPTAGSAPRHPGSSDEALSLAIAHGGHRNILVLAHDFPPACNQPGLHVTYLGPIGRLPALRCASAALYDCPDPAQAPELMRRLAGETTRRHSLAFIDSDHRAAALVAQIAAMAPLCEEDAWWAFDDAVPPRPEMATAEPRAGWWVGQVYALPKLMDPVAGDAAAAVMPLPPTGISFFRGWRLPEADVLAARLADLPEEPGLEAISRLSALPGASALDLFLGMPGTALPQNGPLDVLGEAGRMVIEELEPETPAAEPIAPLGIVQAGGTADTSACEAPPGPRHGSALVEYRDVVVSGFDALFFGNTLTGRYRDPAQRLDHAGRLAATGAWGYDRSWPVLRDAAGGLHVNPAALTPAGDITESVLWGTPDKGADWGIWLLTAFASVELFHNHRDRFAKFFCWCPMPWQKDFLAAAGLAAEDVLFHQAEKPWLLRHVGLLEQSRRDLALTPFLRGALDRFLERQGLFDLPAGDRRLFVSRLSVGRRGAYRALEDEEALQEAMRQRGFEILYPESLSLPEQARHFREASVVVGPGGGGLFNAVFCRPGTSVILLEGKPGRAAGPLNLFASAGLPAGLVLGEELPGAERRWRLDLDKALAGLDAMLRG</sequence>
<dbReference type="EMBL" id="SACL01000006">
    <property type="protein sequence ID" value="RVT95432.1"/>
    <property type="molecule type" value="Genomic_DNA"/>
</dbReference>
<reference evidence="2 3" key="1">
    <citation type="submission" date="2019-01" db="EMBL/GenBank/DDBJ databases">
        <authorList>
            <person name="Chen W.-M."/>
        </authorList>
    </citation>
    <scope>NUCLEOTIDE SEQUENCE [LARGE SCALE GENOMIC DNA]</scope>
    <source>
        <strain evidence="2 3">CCP-6</strain>
    </source>
</reference>
<evidence type="ECO:0000313" key="2">
    <source>
        <dbReference type="EMBL" id="RVT95432.1"/>
    </source>
</evidence>
<feature type="domain" description="Glycosyltransferase 61 catalytic" evidence="1">
    <location>
        <begin position="459"/>
        <end position="552"/>
    </location>
</feature>
<accession>A0A437MCS9</accession>
<keyword evidence="2" id="KW-0808">Transferase</keyword>
<dbReference type="Pfam" id="PF04577">
    <property type="entry name" value="Glyco_transf_61"/>
    <property type="match status" value="1"/>
</dbReference>
<gene>
    <name evidence="2" type="ORF">EOD42_17795</name>
</gene>
<proteinExistence type="predicted"/>
<dbReference type="GO" id="GO:0016757">
    <property type="term" value="F:glycosyltransferase activity"/>
    <property type="evidence" value="ECO:0007669"/>
    <property type="project" value="InterPro"/>
</dbReference>
<name>A0A437MCS9_9PROT</name>
<comment type="caution">
    <text evidence="2">The sequence shown here is derived from an EMBL/GenBank/DDBJ whole genome shotgun (WGS) entry which is preliminary data.</text>
</comment>
<dbReference type="OrthoDB" id="288504at2"/>
<protein>
    <submittedName>
        <fullName evidence="2">Glycosyltransferase family 61 protein</fullName>
    </submittedName>
</protein>
<dbReference type="Proteomes" id="UP000282957">
    <property type="component" value="Unassembled WGS sequence"/>
</dbReference>
<keyword evidence="3" id="KW-1185">Reference proteome</keyword>
<organism evidence="2 3">
    <name type="scientific">Rhodovarius crocodyli</name>
    <dbReference type="NCBI Taxonomy" id="1979269"/>
    <lineage>
        <taxon>Bacteria</taxon>
        <taxon>Pseudomonadati</taxon>
        <taxon>Pseudomonadota</taxon>
        <taxon>Alphaproteobacteria</taxon>
        <taxon>Acetobacterales</taxon>
        <taxon>Roseomonadaceae</taxon>
        <taxon>Rhodovarius</taxon>
    </lineage>
</organism>